<dbReference type="InterPro" id="IPR001478">
    <property type="entry name" value="PDZ"/>
</dbReference>
<dbReference type="Gene3D" id="2.40.70.10">
    <property type="entry name" value="Acid Proteases"/>
    <property type="match status" value="2"/>
</dbReference>
<evidence type="ECO:0000259" key="1">
    <source>
        <dbReference type="PROSITE" id="PS50106"/>
    </source>
</evidence>
<organism evidence="2 3">
    <name type="scientific">Siphonobacter aquaeclarae</name>
    <dbReference type="NCBI Taxonomy" id="563176"/>
    <lineage>
        <taxon>Bacteria</taxon>
        <taxon>Pseudomonadati</taxon>
        <taxon>Bacteroidota</taxon>
        <taxon>Cytophagia</taxon>
        <taxon>Cytophagales</taxon>
        <taxon>Cytophagaceae</taxon>
        <taxon>Siphonobacter</taxon>
    </lineage>
</organism>
<keyword evidence="3" id="KW-1185">Reference proteome</keyword>
<dbReference type="PROSITE" id="PS50106">
    <property type="entry name" value="PDZ"/>
    <property type="match status" value="1"/>
</dbReference>
<sequence length="415" mass="46361">MKHVIPLVLLFGLVLGFAPGSCGQGQFGLYLKGRHKTTRIPFELQSNLIIVPVKVNDSDTLRFILDSGVSTILITDPKVPVAKKMKPVRKVQIAGAGEGGSLSATVMIGNSIQMGHMVGFNQNVVVLDQDILQISEYVGVPVHGIFGYELFNHFVVTIDFARRELLLEEPEHYTYKRRKGEQFPITIEEAKPYLNAVALVEKDRTVPLKVVIDTGAGHALSLDIHSRSNIQLPNKVVRAQLGRGLSGVINGSLGRVEKIRIGTLEVNNLIASFPDSMAYGMKIAHNIERQGNIGCELLRRFKVTFNYRDRYIVLKPIRRRLREAFEHNMSGMDIIARGTDYHEYIVEKVEKNSPAELAGLQSGDQLVSVNGEFCNDISISDLYKIMQRGEGREIVMAVRRKGQLFITSMVLRRII</sequence>
<protein>
    <submittedName>
        <fullName evidence="2">Aspartyl protease</fullName>
    </submittedName>
</protein>
<dbReference type="OrthoDB" id="3521766at2"/>
<accession>A0A1G9U5J8</accession>
<dbReference type="InterPro" id="IPR021109">
    <property type="entry name" value="Peptidase_aspartic_dom_sf"/>
</dbReference>
<proteinExistence type="predicted"/>
<evidence type="ECO:0000313" key="2">
    <source>
        <dbReference type="EMBL" id="SDM55132.1"/>
    </source>
</evidence>
<dbReference type="GO" id="GO:0006508">
    <property type="term" value="P:proteolysis"/>
    <property type="evidence" value="ECO:0007669"/>
    <property type="project" value="UniProtKB-KW"/>
</dbReference>
<reference evidence="2 3" key="1">
    <citation type="submission" date="2016-10" db="EMBL/GenBank/DDBJ databases">
        <authorList>
            <person name="de Groot N.N."/>
        </authorList>
    </citation>
    <scope>NUCLEOTIDE SEQUENCE [LARGE SCALE GENOMIC DNA]</scope>
    <source>
        <strain evidence="2 3">DSM 21668</strain>
    </source>
</reference>
<gene>
    <name evidence="2" type="ORF">SAMN04488090_3679</name>
</gene>
<feature type="domain" description="PDZ" evidence="1">
    <location>
        <begin position="331"/>
        <end position="401"/>
    </location>
</feature>
<dbReference type="InterPro" id="IPR041489">
    <property type="entry name" value="PDZ_6"/>
</dbReference>
<dbReference type="Proteomes" id="UP000198901">
    <property type="component" value="Unassembled WGS sequence"/>
</dbReference>
<dbReference type="RefSeq" id="WP_093205632.1">
    <property type="nucleotide sequence ID" value="NZ_FNGS01000007.1"/>
</dbReference>
<dbReference type="GO" id="GO:0008233">
    <property type="term" value="F:peptidase activity"/>
    <property type="evidence" value="ECO:0007669"/>
    <property type="project" value="UniProtKB-KW"/>
</dbReference>
<dbReference type="STRING" id="563176.SAMN04488090_3679"/>
<dbReference type="SMART" id="SM00228">
    <property type="entry name" value="PDZ"/>
    <property type="match status" value="1"/>
</dbReference>
<dbReference type="Pfam" id="PF13650">
    <property type="entry name" value="Asp_protease_2"/>
    <property type="match status" value="2"/>
</dbReference>
<evidence type="ECO:0000313" key="3">
    <source>
        <dbReference type="Proteomes" id="UP000198901"/>
    </source>
</evidence>
<dbReference type="AlphaFoldDB" id="A0A1G9U5J8"/>
<name>A0A1G9U5J8_9BACT</name>
<keyword evidence="2" id="KW-0378">Hydrolase</keyword>
<dbReference type="Gene3D" id="2.30.42.10">
    <property type="match status" value="1"/>
</dbReference>
<dbReference type="EMBL" id="FNGS01000007">
    <property type="protein sequence ID" value="SDM55132.1"/>
    <property type="molecule type" value="Genomic_DNA"/>
</dbReference>
<dbReference type="SUPFAM" id="SSF50156">
    <property type="entry name" value="PDZ domain-like"/>
    <property type="match status" value="1"/>
</dbReference>
<keyword evidence="2" id="KW-0645">Protease</keyword>
<dbReference type="Pfam" id="PF17820">
    <property type="entry name" value="PDZ_6"/>
    <property type="match status" value="1"/>
</dbReference>
<dbReference type="InterPro" id="IPR036034">
    <property type="entry name" value="PDZ_sf"/>
</dbReference>